<organism evidence="2 3">
    <name type="scientific">Aegilops tauschii subsp. strangulata</name>
    <name type="common">Goatgrass</name>
    <dbReference type="NCBI Taxonomy" id="200361"/>
    <lineage>
        <taxon>Eukaryota</taxon>
        <taxon>Viridiplantae</taxon>
        <taxon>Streptophyta</taxon>
        <taxon>Embryophyta</taxon>
        <taxon>Tracheophyta</taxon>
        <taxon>Spermatophyta</taxon>
        <taxon>Magnoliopsida</taxon>
        <taxon>Liliopsida</taxon>
        <taxon>Poales</taxon>
        <taxon>Poaceae</taxon>
        <taxon>BOP clade</taxon>
        <taxon>Pooideae</taxon>
        <taxon>Triticodae</taxon>
        <taxon>Triticeae</taxon>
        <taxon>Triticinae</taxon>
        <taxon>Aegilops</taxon>
    </lineage>
</organism>
<reference evidence="3" key="1">
    <citation type="journal article" date="2014" name="Science">
        <title>Ancient hybridizations among the ancestral genomes of bread wheat.</title>
        <authorList>
            <consortium name="International Wheat Genome Sequencing Consortium,"/>
            <person name="Marcussen T."/>
            <person name="Sandve S.R."/>
            <person name="Heier L."/>
            <person name="Spannagl M."/>
            <person name="Pfeifer M."/>
            <person name="Jakobsen K.S."/>
            <person name="Wulff B.B."/>
            <person name="Steuernagel B."/>
            <person name="Mayer K.F."/>
            <person name="Olsen O.A."/>
        </authorList>
    </citation>
    <scope>NUCLEOTIDE SEQUENCE [LARGE SCALE GENOMIC DNA]</scope>
    <source>
        <strain evidence="3">cv. AL8/78</strain>
    </source>
</reference>
<accession>A0A453KTJ1</accession>
<evidence type="ECO:0000313" key="3">
    <source>
        <dbReference type="Proteomes" id="UP000015105"/>
    </source>
</evidence>
<reference evidence="2" key="5">
    <citation type="journal article" date="2021" name="G3 (Bethesda)">
        <title>Aegilops tauschii genome assembly Aet v5.0 features greater sequence contiguity and improved annotation.</title>
        <authorList>
            <person name="Wang L."/>
            <person name="Zhu T."/>
            <person name="Rodriguez J.C."/>
            <person name="Deal K.R."/>
            <person name="Dubcovsky J."/>
            <person name="McGuire P.E."/>
            <person name="Lux T."/>
            <person name="Spannagl M."/>
            <person name="Mayer K.F.X."/>
            <person name="Baldrich P."/>
            <person name="Meyers B.C."/>
            <person name="Huo N."/>
            <person name="Gu Y.Q."/>
            <person name="Zhou H."/>
            <person name="Devos K.M."/>
            <person name="Bennetzen J.L."/>
            <person name="Unver T."/>
            <person name="Budak H."/>
            <person name="Gulick P.J."/>
            <person name="Galiba G."/>
            <person name="Kalapos B."/>
            <person name="Nelson D.R."/>
            <person name="Li P."/>
            <person name="You F.M."/>
            <person name="Luo M.C."/>
            <person name="Dvorak J."/>
        </authorList>
    </citation>
    <scope>NUCLEOTIDE SEQUENCE [LARGE SCALE GENOMIC DNA]</scope>
    <source>
        <strain evidence="2">cv. AL8/78</strain>
    </source>
</reference>
<reference evidence="3" key="2">
    <citation type="journal article" date="2017" name="Nat. Plants">
        <title>The Aegilops tauschii genome reveals multiple impacts of transposons.</title>
        <authorList>
            <person name="Zhao G."/>
            <person name="Zou C."/>
            <person name="Li K."/>
            <person name="Wang K."/>
            <person name="Li T."/>
            <person name="Gao L."/>
            <person name="Zhang X."/>
            <person name="Wang H."/>
            <person name="Yang Z."/>
            <person name="Liu X."/>
            <person name="Jiang W."/>
            <person name="Mao L."/>
            <person name="Kong X."/>
            <person name="Jiao Y."/>
            <person name="Jia J."/>
        </authorList>
    </citation>
    <scope>NUCLEOTIDE SEQUENCE [LARGE SCALE GENOMIC DNA]</scope>
    <source>
        <strain evidence="3">cv. AL8/78</strain>
    </source>
</reference>
<name>A0A453KTJ1_AEGTS</name>
<dbReference type="Proteomes" id="UP000015105">
    <property type="component" value="Chromosome 5D"/>
</dbReference>
<proteinExistence type="predicted"/>
<feature type="region of interest" description="Disordered" evidence="1">
    <location>
        <begin position="1"/>
        <end position="110"/>
    </location>
</feature>
<protein>
    <recommendedName>
        <fullName evidence="4">FBD domain-containing protein</fullName>
    </recommendedName>
</protein>
<feature type="compositionally biased region" description="Basic residues" evidence="1">
    <location>
        <begin position="39"/>
        <end position="55"/>
    </location>
</feature>
<evidence type="ECO:0008006" key="4">
    <source>
        <dbReference type="Google" id="ProtNLM"/>
    </source>
</evidence>
<feature type="compositionally biased region" description="Low complexity" evidence="1">
    <location>
        <begin position="29"/>
        <end position="38"/>
    </location>
</feature>
<dbReference type="AlphaFoldDB" id="A0A453KTJ1"/>
<feature type="compositionally biased region" description="Basic residues" evidence="1">
    <location>
        <begin position="72"/>
        <end position="87"/>
    </location>
</feature>
<reference evidence="2" key="3">
    <citation type="journal article" date="2017" name="Nature">
        <title>Genome sequence of the progenitor of the wheat D genome Aegilops tauschii.</title>
        <authorList>
            <person name="Luo M.C."/>
            <person name="Gu Y.Q."/>
            <person name="Puiu D."/>
            <person name="Wang H."/>
            <person name="Twardziok S.O."/>
            <person name="Deal K.R."/>
            <person name="Huo N."/>
            <person name="Zhu T."/>
            <person name="Wang L."/>
            <person name="Wang Y."/>
            <person name="McGuire P.E."/>
            <person name="Liu S."/>
            <person name="Long H."/>
            <person name="Ramasamy R.K."/>
            <person name="Rodriguez J.C."/>
            <person name="Van S.L."/>
            <person name="Yuan L."/>
            <person name="Wang Z."/>
            <person name="Xia Z."/>
            <person name="Xiao L."/>
            <person name="Anderson O.D."/>
            <person name="Ouyang S."/>
            <person name="Liang Y."/>
            <person name="Zimin A.V."/>
            <person name="Pertea G."/>
            <person name="Qi P."/>
            <person name="Bennetzen J.L."/>
            <person name="Dai X."/>
            <person name="Dawson M.W."/>
            <person name="Muller H.G."/>
            <person name="Kugler K."/>
            <person name="Rivarola-Duarte L."/>
            <person name="Spannagl M."/>
            <person name="Mayer K.F.X."/>
            <person name="Lu F.H."/>
            <person name="Bevan M.W."/>
            <person name="Leroy P."/>
            <person name="Li P."/>
            <person name="You F.M."/>
            <person name="Sun Q."/>
            <person name="Liu Z."/>
            <person name="Lyons E."/>
            <person name="Wicker T."/>
            <person name="Salzberg S.L."/>
            <person name="Devos K.M."/>
            <person name="Dvorak J."/>
        </authorList>
    </citation>
    <scope>NUCLEOTIDE SEQUENCE [LARGE SCALE GENOMIC DNA]</scope>
    <source>
        <strain evidence="2">cv. AL8/78</strain>
    </source>
</reference>
<evidence type="ECO:0000256" key="1">
    <source>
        <dbReference type="SAM" id="MobiDB-lite"/>
    </source>
</evidence>
<dbReference type="EnsemblPlants" id="AET5Gv20509600.10">
    <property type="protein sequence ID" value="AET5Gv20509600.10"/>
    <property type="gene ID" value="AET5Gv20509600"/>
</dbReference>
<dbReference type="Gramene" id="AET5Gv20509600.10">
    <property type="protein sequence ID" value="AET5Gv20509600.10"/>
    <property type="gene ID" value="AET5Gv20509600"/>
</dbReference>
<reference evidence="2" key="4">
    <citation type="submission" date="2019-03" db="UniProtKB">
        <authorList>
            <consortium name="EnsemblPlants"/>
        </authorList>
    </citation>
    <scope>IDENTIFICATION</scope>
</reference>
<feature type="compositionally biased region" description="Basic residues" evidence="1">
    <location>
        <begin position="1"/>
        <end position="10"/>
    </location>
</feature>
<evidence type="ECO:0000313" key="2">
    <source>
        <dbReference type="EnsemblPlants" id="AET5Gv20509600.10"/>
    </source>
</evidence>
<keyword evidence="3" id="KW-1185">Reference proteome</keyword>
<dbReference type="STRING" id="200361.A0A453KTJ1"/>
<sequence>RGNRNPRAQHSHGALAPPRAVERAGGGPADLPAAAPARQHPRSPRPPRGRPHLRALSRLAPPLGGPPLPLPRPHRQGWHTRGGRRQRSPSLPRQHLEFLHPLPRHALRPPRRRLTHRPLQPRRQFTEDHILETLACTFDNLKSLTLWTHFEEMPTILSTFCMLRNAPNLEELDIMVQTKHTALYLYPTYVVLEVGMLLV</sequence>